<feature type="transmembrane region" description="Helical" evidence="2">
    <location>
        <begin position="9"/>
        <end position="30"/>
    </location>
</feature>
<keyword evidence="2" id="KW-1133">Transmembrane helix</keyword>
<keyword evidence="2" id="KW-0812">Transmembrane</keyword>
<evidence type="ECO:0000256" key="1">
    <source>
        <dbReference type="SAM" id="MobiDB-lite"/>
    </source>
</evidence>
<accession>A0A8J3JCR4</accession>
<organism evidence="3 4">
    <name type="scientific">Actinocatenispora rupis</name>
    <dbReference type="NCBI Taxonomy" id="519421"/>
    <lineage>
        <taxon>Bacteria</taxon>
        <taxon>Bacillati</taxon>
        <taxon>Actinomycetota</taxon>
        <taxon>Actinomycetes</taxon>
        <taxon>Micromonosporales</taxon>
        <taxon>Micromonosporaceae</taxon>
        <taxon>Actinocatenispora</taxon>
    </lineage>
</organism>
<feature type="region of interest" description="Disordered" evidence="1">
    <location>
        <begin position="57"/>
        <end position="82"/>
    </location>
</feature>
<sequence length="331" mass="34347">MSGRAPKGLLLGIGAAAVALVVLVGGLYVVQSLAFSPKSAVSAYFSALGARDAAGAWRASGNEGTPPPTMRSGALRKGSGYEPPTDVSIGAVTVRDHSASARVSFRLAGRTRRVSVAVQRDDRKSWLLFHGWHVSQGSGSLMVVAPGLSTVTVDGVSVSGSSDGYGSGVTVPVFPGSHRVGVGPNPLLAAPARTVAVDAGSSEDAGDAPTVQLAVSVKESAHDAVDRAVRTLLDRCAQATTLDPDGCPFSYYSYYDADHVQWTITKYPTFEIAQDEGGVSTSTTESGTADVTYTYKGYDGKPAKDHQTVDIQVDGTVTVKHGQIAWQPSGY</sequence>
<name>A0A8J3JCR4_9ACTN</name>
<evidence type="ECO:0000313" key="4">
    <source>
        <dbReference type="Proteomes" id="UP000612808"/>
    </source>
</evidence>
<protein>
    <submittedName>
        <fullName evidence="3">Uncharacterized protein</fullName>
    </submittedName>
</protein>
<evidence type="ECO:0000313" key="3">
    <source>
        <dbReference type="EMBL" id="GID15931.1"/>
    </source>
</evidence>
<reference evidence="3" key="1">
    <citation type="submission" date="2021-01" db="EMBL/GenBank/DDBJ databases">
        <title>Whole genome shotgun sequence of Actinocatenispora rupis NBRC 107355.</title>
        <authorList>
            <person name="Komaki H."/>
            <person name="Tamura T."/>
        </authorList>
    </citation>
    <scope>NUCLEOTIDE SEQUENCE</scope>
    <source>
        <strain evidence="3">NBRC 107355</strain>
    </source>
</reference>
<keyword evidence="4" id="KW-1185">Reference proteome</keyword>
<comment type="caution">
    <text evidence="3">The sequence shown here is derived from an EMBL/GenBank/DDBJ whole genome shotgun (WGS) entry which is preliminary data.</text>
</comment>
<evidence type="ECO:0000256" key="2">
    <source>
        <dbReference type="SAM" id="Phobius"/>
    </source>
</evidence>
<keyword evidence="2" id="KW-0472">Membrane</keyword>
<proteinExistence type="predicted"/>
<dbReference type="RefSeq" id="WP_239077122.1">
    <property type="nucleotide sequence ID" value="NZ_BAAAZM010000001.1"/>
</dbReference>
<dbReference type="EMBL" id="BOMB01000050">
    <property type="protein sequence ID" value="GID15931.1"/>
    <property type="molecule type" value="Genomic_DNA"/>
</dbReference>
<gene>
    <name evidence="3" type="ORF">Aru02nite_68200</name>
</gene>
<dbReference type="Proteomes" id="UP000612808">
    <property type="component" value="Unassembled WGS sequence"/>
</dbReference>
<dbReference type="AlphaFoldDB" id="A0A8J3JCR4"/>